<dbReference type="CDD" id="cd00130">
    <property type="entry name" value="PAS"/>
    <property type="match status" value="1"/>
</dbReference>
<dbReference type="PRINTS" id="PR00344">
    <property type="entry name" value="BCTRLSENSOR"/>
</dbReference>
<feature type="domain" description="Response regulatory" evidence="12">
    <location>
        <begin position="619"/>
        <end position="732"/>
    </location>
</feature>
<comment type="catalytic activity">
    <reaction evidence="1">
        <text>ATP + protein L-histidine = ADP + protein N-phospho-L-histidine.</text>
        <dbReference type="EC" id="2.7.13.3"/>
    </reaction>
</comment>
<sequence length="748" mass="81675">MTSQEITTTRFYNVGIAALILLLLTVMLGLYLGGQTRSQFREVEASWTDYDGDVGQKGVWISSLRGYLGYGGIIHNFKNYVLRGAPEYFERTGEQIEQFNATMAQYLDGNPREDERTALLAIQAIIDQYAAKLPVARDAVARGLSLEQVDVLVAVDDSRAIQALVDLEAVWQTSRAISTSRMFAAVDQGQTLILIGFVSIGLLVFAALSIGALLIMMLRDMRGSMSLLSDELVRRRKLEQSEGRLASAVEQSPSTIFITDTRGRILYANRRFAQLTGWTSAEVEGKTPKFLQTGDTKPEVYEEIRKCLGQGKEWHGVFRNRKKDGGSYWVETKILPLIGPDGTVQNFIGLGEDVTEKRQAREQVARAQKLEAVGLLAGGIAHDFNNVLTTIVGAAHLAALDAPEGSDIAMEIEQIDIAAQRAQSLVHGLLTFARREPGKPQAINLCDIVREVTRLLRASLPPTIHMTCADEHGKFLVMADHTHLHQIVMNLCRNAAEAIGGAEGSITISVTKLSQGLLEDQKPRPEGWVQLEIRDDGPGMSLETRKHLFDPFFTTKPLGKGSGLGLVVVAGLVEEMGGTISVESAPGEGACFTIRLPGTSQSEAVPEITAKDIPRGHERLILVDDQPEIAATFRRVLMRLGYRVEAYTSSVIALEKMRADPNAFDLLITDMVMPEMNGEVLANLVRDHRADVPVIICTGYNPSGISIQGAPVIVLNKPIDPLDLARQIRWALDSAKAHAATVPAGAPT</sequence>
<evidence type="ECO:0000313" key="16">
    <source>
        <dbReference type="Proteomes" id="UP000198634"/>
    </source>
</evidence>
<evidence type="ECO:0000256" key="7">
    <source>
        <dbReference type="ARBA" id="ARBA00022840"/>
    </source>
</evidence>
<dbReference type="SMART" id="SM00388">
    <property type="entry name" value="HisKA"/>
    <property type="match status" value="1"/>
</dbReference>
<dbReference type="InterPro" id="IPR003661">
    <property type="entry name" value="HisK_dim/P_dom"/>
</dbReference>
<proteinExistence type="predicted"/>
<dbReference type="SUPFAM" id="SSF55874">
    <property type="entry name" value="ATPase domain of HSP90 chaperone/DNA topoisomerase II/histidine kinase"/>
    <property type="match status" value="1"/>
</dbReference>
<evidence type="ECO:0000256" key="6">
    <source>
        <dbReference type="ARBA" id="ARBA00022777"/>
    </source>
</evidence>
<keyword evidence="16" id="KW-1185">Reference proteome</keyword>
<dbReference type="InterPro" id="IPR005467">
    <property type="entry name" value="His_kinase_dom"/>
</dbReference>
<dbReference type="InterPro" id="IPR036097">
    <property type="entry name" value="HisK_dim/P_sf"/>
</dbReference>
<keyword evidence="7" id="KW-0067">ATP-binding</keyword>
<evidence type="ECO:0000256" key="8">
    <source>
        <dbReference type="ARBA" id="ARBA00023012"/>
    </source>
</evidence>
<dbReference type="STRING" id="657014.SAMN04488092_1097"/>
<organism evidence="15 16">
    <name type="scientific">Thalassovita taeanensis</name>
    <dbReference type="NCBI Taxonomy" id="657014"/>
    <lineage>
        <taxon>Bacteria</taxon>
        <taxon>Pseudomonadati</taxon>
        <taxon>Pseudomonadota</taxon>
        <taxon>Alphaproteobacteria</taxon>
        <taxon>Rhodobacterales</taxon>
        <taxon>Roseobacteraceae</taxon>
        <taxon>Thalassovita</taxon>
    </lineage>
</organism>
<keyword evidence="3 9" id="KW-0597">Phosphoprotein</keyword>
<dbReference type="RefSeq" id="WP_175545324.1">
    <property type="nucleotide sequence ID" value="NZ_FOEP01000009.1"/>
</dbReference>
<dbReference type="SUPFAM" id="SSF55785">
    <property type="entry name" value="PYP-like sensor domain (PAS domain)"/>
    <property type="match status" value="1"/>
</dbReference>
<dbReference type="InterPro" id="IPR001789">
    <property type="entry name" value="Sig_transdc_resp-reg_receiver"/>
</dbReference>
<dbReference type="NCBIfam" id="TIGR00229">
    <property type="entry name" value="sensory_box"/>
    <property type="match status" value="1"/>
</dbReference>
<evidence type="ECO:0000259" key="13">
    <source>
        <dbReference type="PROSITE" id="PS50112"/>
    </source>
</evidence>
<dbReference type="Pfam" id="PF02518">
    <property type="entry name" value="HATPase_c"/>
    <property type="match status" value="1"/>
</dbReference>
<dbReference type="InterPro" id="IPR035965">
    <property type="entry name" value="PAS-like_dom_sf"/>
</dbReference>
<dbReference type="InterPro" id="IPR003594">
    <property type="entry name" value="HATPase_dom"/>
</dbReference>
<evidence type="ECO:0000256" key="10">
    <source>
        <dbReference type="SAM" id="Phobius"/>
    </source>
</evidence>
<feature type="transmembrane region" description="Helical" evidence="10">
    <location>
        <begin position="12"/>
        <end position="32"/>
    </location>
</feature>
<feature type="modified residue" description="4-aspartylphosphate" evidence="9">
    <location>
        <position position="670"/>
    </location>
</feature>
<evidence type="ECO:0000256" key="2">
    <source>
        <dbReference type="ARBA" id="ARBA00012438"/>
    </source>
</evidence>
<gene>
    <name evidence="15" type="ORF">SAMN04488092_1097</name>
</gene>
<dbReference type="AlphaFoldDB" id="A0A1H9H7Y1"/>
<evidence type="ECO:0000256" key="1">
    <source>
        <dbReference type="ARBA" id="ARBA00000085"/>
    </source>
</evidence>
<evidence type="ECO:0000313" key="15">
    <source>
        <dbReference type="EMBL" id="SEQ58373.1"/>
    </source>
</evidence>
<dbReference type="InterPro" id="IPR036890">
    <property type="entry name" value="HATPase_C_sf"/>
</dbReference>
<dbReference type="SMART" id="SM00387">
    <property type="entry name" value="HATPase_c"/>
    <property type="match status" value="1"/>
</dbReference>
<dbReference type="GO" id="GO:0006355">
    <property type="term" value="P:regulation of DNA-templated transcription"/>
    <property type="evidence" value="ECO:0007669"/>
    <property type="project" value="InterPro"/>
</dbReference>
<dbReference type="PROSITE" id="PS50110">
    <property type="entry name" value="RESPONSE_REGULATORY"/>
    <property type="match status" value="1"/>
</dbReference>
<evidence type="ECO:0000256" key="3">
    <source>
        <dbReference type="ARBA" id="ARBA00022553"/>
    </source>
</evidence>
<dbReference type="GO" id="GO:0000155">
    <property type="term" value="F:phosphorelay sensor kinase activity"/>
    <property type="evidence" value="ECO:0007669"/>
    <property type="project" value="InterPro"/>
</dbReference>
<dbReference type="PROSITE" id="PS50112">
    <property type="entry name" value="PAS"/>
    <property type="match status" value="1"/>
</dbReference>
<keyword evidence="5" id="KW-0547">Nucleotide-binding</keyword>
<dbReference type="InterPro" id="IPR004358">
    <property type="entry name" value="Sig_transdc_His_kin-like_C"/>
</dbReference>
<dbReference type="Proteomes" id="UP000198634">
    <property type="component" value="Unassembled WGS sequence"/>
</dbReference>
<dbReference type="SUPFAM" id="SSF52172">
    <property type="entry name" value="CheY-like"/>
    <property type="match status" value="1"/>
</dbReference>
<feature type="domain" description="PAS" evidence="13">
    <location>
        <begin position="241"/>
        <end position="311"/>
    </location>
</feature>
<dbReference type="PROSITE" id="PS50113">
    <property type="entry name" value="PAC"/>
    <property type="match status" value="1"/>
</dbReference>
<dbReference type="Pfam" id="PF00989">
    <property type="entry name" value="PAS"/>
    <property type="match status" value="1"/>
</dbReference>
<evidence type="ECO:0000259" key="14">
    <source>
        <dbReference type="PROSITE" id="PS50113"/>
    </source>
</evidence>
<keyword evidence="10" id="KW-1133">Transmembrane helix</keyword>
<dbReference type="SMART" id="SM00086">
    <property type="entry name" value="PAC"/>
    <property type="match status" value="1"/>
</dbReference>
<dbReference type="Gene3D" id="3.30.450.20">
    <property type="entry name" value="PAS domain"/>
    <property type="match status" value="1"/>
</dbReference>
<dbReference type="Pfam" id="PF00512">
    <property type="entry name" value="HisKA"/>
    <property type="match status" value="1"/>
</dbReference>
<dbReference type="InterPro" id="IPR000014">
    <property type="entry name" value="PAS"/>
</dbReference>
<dbReference type="EC" id="2.7.13.3" evidence="2"/>
<evidence type="ECO:0000256" key="4">
    <source>
        <dbReference type="ARBA" id="ARBA00022679"/>
    </source>
</evidence>
<dbReference type="InterPro" id="IPR000700">
    <property type="entry name" value="PAS-assoc_C"/>
</dbReference>
<name>A0A1H9H7Y1_9RHOB</name>
<feature type="transmembrane region" description="Helical" evidence="10">
    <location>
        <begin position="191"/>
        <end position="218"/>
    </location>
</feature>
<accession>A0A1H9H7Y1</accession>
<dbReference type="InterPro" id="IPR013767">
    <property type="entry name" value="PAS_fold"/>
</dbReference>
<dbReference type="Gene3D" id="3.30.565.10">
    <property type="entry name" value="Histidine kinase-like ATPase, C-terminal domain"/>
    <property type="match status" value="1"/>
</dbReference>
<keyword evidence="10" id="KW-0812">Transmembrane</keyword>
<dbReference type="CDD" id="cd00156">
    <property type="entry name" value="REC"/>
    <property type="match status" value="1"/>
</dbReference>
<evidence type="ECO:0000256" key="5">
    <source>
        <dbReference type="ARBA" id="ARBA00022741"/>
    </source>
</evidence>
<evidence type="ECO:0000259" key="12">
    <source>
        <dbReference type="PROSITE" id="PS50110"/>
    </source>
</evidence>
<evidence type="ECO:0000256" key="9">
    <source>
        <dbReference type="PROSITE-ProRule" id="PRU00169"/>
    </source>
</evidence>
<dbReference type="GO" id="GO:0005524">
    <property type="term" value="F:ATP binding"/>
    <property type="evidence" value="ECO:0007669"/>
    <property type="project" value="UniProtKB-KW"/>
</dbReference>
<dbReference type="PANTHER" id="PTHR43065">
    <property type="entry name" value="SENSOR HISTIDINE KINASE"/>
    <property type="match status" value="1"/>
</dbReference>
<dbReference type="Gene3D" id="1.10.287.130">
    <property type="match status" value="1"/>
</dbReference>
<keyword evidence="4" id="KW-0808">Transferase</keyword>
<dbReference type="EMBL" id="FOEP01000009">
    <property type="protein sequence ID" value="SEQ58373.1"/>
    <property type="molecule type" value="Genomic_DNA"/>
</dbReference>
<keyword evidence="10" id="KW-0472">Membrane</keyword>
<dbReference type="SUPFAM" id="SSF47384">
    <property type="entry name" value="Homodimeric domain of signal transducing histidine kinase"/>
    <property type="match status" value="1"/>
</dbReference>
<dbReference type="SMART" id="SM00448">
    <property type="entry name" value="REC"/>
    <property type="match status" value="1"/>
</dbReference>
<dbReference type="SMART" id="SM00091">
    <property type="entry name" value="PAS"/>
    <property type="match status" value="1"/>
</dbReference>
<feature type="domain" description="PAC" evidence="14">
    <location>
        <begin position="312"/>
        <end position="366"/>
    </location>
</feature>
<feature type="domain" description="Histidine kinase" evidence="11">
    <location>
        <begin position="379"/>
        <end position="600"/>
    </location>
</feature>
<dbReference type="InterPro" id="IPR011006">
    <property type="entry name" value="CheY-like_superfamily"/>
</dbReference>
<keyword evidence="6" id="KW-0418">Kinase</keyword>
<dbReference type="InterPro" id="IPR001610">
    <property type="entry name" value="PAC"/>
</dbReference>
<keyword evidence="8" id="KW-0902">Two-component regulatory system</keyword>
<dbReference type="Pfam" id="PF00072">
    <property type="entry name" value="Response_reg"/>
    <property type="match status" value="1"/>
</dbReference>
<dbReference type="Gene3D" id="3.40.50.2300">
    <property type="match status" value="1"/>
</dbReference>
<reference evidence="15 16" key="1">
    <citation type="submission" date="2016-10" db="EMBL/GenBank/DDBJ databases">
        <authorList>
            <person name="de Groot N.N."/>
        </authorList>
    </citation>
    <scope>NUCLEOTIDE SEQUENCE [LARGE SCALE GENOMIC DNA]</scope>
    <source>
        <strain evidence="15 16">DSM 22007</strain>
    </source>
</reference>
<dbReference type="PANTHER" id="PTHR43065:SF42">
    <property type="entry name" value="TWO-COMPONENT SENSOR PPRA"/>
    <property type="match status" value="1"/>
</dbReference>
<evidence type="ECO:0000259" key="11">
    <source>
        <dbReference type="PROSITE" id="PS50109"/>
    </source>
</evidence>
<protein>
    <recommendedName>
        <fullName evidence="2">histidine kinase</fullName>
        <ecNumber evidence="2">2.7.13.3</ecNumber>
    </recommendedName>
</protein>
<dbReference type="PROSITE" id="PS50109">
    <property type="entry name" value="HIS_KIN"/>
    <property type="match status" value="1"/>
</dbReference>